<comment type="caution">
    <text evidence="1">The sequence shown here is derived from an EMBL/GenBank/DDBJ whole genome shotgun (WGS) entry which is preliminary data.</text>
</comment>
<accession>A0A837RIR9</accession>
<dbReference type="EMBL" id="AZDB01000015">
    <property type="protein sequence ID" value="KRK42682.1"/>
    <property type="molecule type" value="Genomic_DNA"/>
</dbReference>
<sequence length="258" mass="29905">MKKKVLIILFFGCFFLLAGCNLKNNQVTIDRSKQTRLIKKNQRIWSRRIKNTHPVSDAMFDKKIIRVPDGYNDEDMSYERLKNGNQLLIKGKVINLQPENYRSIGTETKGTVQIEKVISGDESFTGKTIETEFSGGITQAKDYFTSIEGEYFGKGYGFSNPKTKVLVTNSVVPMPNIGNTVILGLNKYRPENKYRQAMYKKNGLTLKNFYVINNPEVTYWVMRNGQFKLNNPAFYQKKNRNKYPQLFKITKKLNKTYL</sequence>
<name>A0A837RIR9_9LACO</name>
<protein>
    <recommendedName>
        <fullName evidence="3">Lipoprotein</fullName>
    </recommendedName>
</protein>
<reference evidence="1 2" key="1">
    <citation type="journal article" date="2015" name="Genome Announc.">
        <title>Expanding the biotechnology potential of lactobacilli through comparative genomics of 213 strains and associated genera.</title>
        <authorList>
            <person name="Sun Z."/>
            <person name="Harris H.M."/>
            <person name="McCann A."/>
            <person name="Guo C."/>
            <person name="Argimon S."/>
            <person name="Zhang W."/>
            <person name="Yang X."/>
            <person name="Jeffery I.B."/>
            <person name="Cooney J.C."/>
            <person name="Kagawa T.F."/>
            <person name="Liu W."/>
            <person name="Song Y."/>
            <person name="Salvetti E."/>
            <person name="Wrobel A."/>
            <person name="Rasinkangas P."/>
            <person name="Parkhill J."/>
            <person name="Rea M.C."/>
            <person name="O'Sullivan O."/>
            <person name="Ritari J."/>
            <person name="Douillard F.P."/>
            <person name="Paul Ross R."/>
            <person name="Yang R."/>
            <person name="Briner A.E."/>
            <person name="Felis G.E."/>
            <person name="de Vos W.M."/>
            <person name="Barrangou R."/>
            <person name="Klaenhammer T.R."/>
            <person name="Caufield P.W."/>
            <person name="Cui Y."/>
            <person name="Zhang H."/>
            <person name="O'Toole P.W."/>
        </authorList>
    </citation>
    <scope>NUCLEOTIDE SEQUENCE [LARGE SCALE GENOMIC DNA]</scope>
    <source>
        <strain evidence="1 2">JCM 15951</strain>
    </source>
</reference>
<dbReference type="AlphaFoldDB" id="A0A837RIR9"/>
<proteinExistence type="predicted"/>
<organism evidence="1 2">
    <name type="scientific">Companilactobacillus crustorum JCM 15951</name>
    <dbReference type="NCBI Taxonomy" id="1423737"/>
    <lineage>
        <taxon>Bacteria</taxon>
        <taxon>Bacillati</taxon>
        <taxon>Bacillota</taxon>
        <taxon>Bacilli</taxon>
        <taxon>Lactobacillales</taxon>
        <taxon>Lactobacillaceae</taxon>
        <taxon>Companilactobacillus</taxon>
    </lineage>
</organism>
<dbReference type="RefSeq" id="WP_147000147.1">
    <property type="nucleotide sequence ID" value="NZ_AZDB01000015.1"/>
</dbReference>
<evidence type="ECO:0008006" key="3">
    <source>
        <dbReference type="Google" id="ProtNLM"/>
    </source>
</evidence>
<dbReference type="Proteomes" id="UP000050964">
    <property type="component" value="Unassembled WGS sequence"/>
</dbReference>
<dbReference type="PROSITE" id="PS51257">
    <property type="entry name" value="PROKAR_LIPOPROTEIN"/>
    <property type="match status" value="1"/>
</dbReference>
<gene>
    <name evidence="1" type="ORF">FD26_GL000421</name>
</gene>
<evidence type="ECO:0000313" key="1">
    <source>
        <dbReference type="EMBL" id="KRK42682.1"/>
    </source>
</evidence>
<evidence type="ECO:0000313" key="2">
    <source>
        <dbReference type="Proteomes" id="UP000050964"/>
    </source>
</evidence>